<gene>
    <name evidence="8" type="primary">pbuE_2</name>
    <name evidence="8" type="ORF">POI8812_01069</name>
</gene>
<evidence type="ECO:0000256" key="6">
    <source>
        <dbReference type="SAM" id="Phobius"/>
    </source>
</evidence>
<evidence type="ECO:0000256" key="1">
    <source>
        <dbReference type="ARBA" id="ARBA00004651"/>
    </source>
</evidence>
<evidence type="ECO:0000259" key="7">
    <source>
        <dbReference type="PROSITE" id="PS50850"/>
    </source>
</evidence>
<protein>
    <submittedName>
        <fullName evidence="8">Purine efflux pump PbuE</fullName>
    </submittedName>
</protein>
<dbReference type="CDD" id="cd17324">
    <property type="entry name" value="MFS_NepI_like"/>
    <property type="match status" value="1"/>
</dbReference>
<feature type="transmembrane region" description="Helical" evidence="6">
    <location>
        <begin position="234"/>
        <end position="254"/>
    </location>
</feature>
<dbReference type="PROSITE" id="PS50850">
    <property type="entry name" value="MFS"/>
    <property type="match status" value="1"/>
</dbReference>
<feature type="transmembrane region" description="Helical" evidence="6">
    <location>
        <begin position="323"/>
        <end position="347"/>
    </location>
</feature>
<accession>A0A2R8A979</accession>
<dbReference type="Pfam" id="PF07690">
    <property type="entry name" value="MFS_1"/>
    <property type="match status" value="1"/>
</dbReference>
<feature type="transmembrane region" description="Helical" evidence="6">
    <location>
        <begin position="42"/>
        <end position="63"/>
    </location>
</feature>
<feature type="transmembrane region" description="Helical" evidence="6">
    <location>
        <begin position="70"/>
        <end position="89"/>
    </location>
</feature>
<dbReference type="InterPro" id="IPR036259">
    <property type="entry name" value="MFS_trans_sf"/>
</dbReference>
<dbReference type="GO" id="GO:0022857">
    <property type="term" value="F:transmembrane transporter activity"/>
    <property type="evidence" value="ECO:0007669"/>
    <property type="project" value="InterPro"/>
</dbReference>
<proteinExistence type="predicted"/>
<feature type="transmembrane region" description="Helical" evidence="6">
    <location>
        <begin position="95"/>
        <end position="117"/>
    </location>
</feature>
<dbReference type="InterPro" id="IPR011701">
    <property type="entry name" value="MFS"/>
</dbReference>
<feature type="domain" description="Major facilitator superfamily (MFS) profile" evidence="7">
    <location>
        <begin position="4"/>
        <end position="383"/>
    </location>
</feature>
<dbReference type="InterPro" id="IPR020846">
    <property type="entry name" value="MFS_dom"/>
</dbReference>
<feature type="transmembrane region" description="Helical" evidence="6">
    <location>
        <begin position="129"/>
        <end position="150"/>
    </location>
</feature>
<dbReference type="RefSeq" id="WP_108781438.1">
    <property type="nucleotide sequence ID" value="NZ_OMKW01000001.1"/>
</dbReference>
<reference evidence="8 9" key="1">
    <citation type="submission" date="2018-03" db="EMBL/GenBank/DDBJ databases">
        <authorList>
            <person name="Keele B.F."/>
        </authorList>
    </citation>
    <scope>NUCLEOTIDE SEQUENCE [LARGE SCALE GENOMIC DNA]</scope>
    <source>
        <strain evidence="8 9">CeCT 8812</strain>
    </source>
</reference>
<keyword evidence="5 6" id="KW-0472">Membrane</keyword>
<feature type="transmembrane region" description="Helical" evidence="6">
    <location>
        <begin position="266"/>
        <end position="284"/>
    </location>
</feature>
<feature type="transmembrane region" description="Helical" evidence="6">
    <location>
        <begin position="156"/>
        <end position="178"/>
    </location>
</feature>
<keyword evidence="2" id="KW-1003">Cell membrane</keyword>
<evidence type="ECO:0000256" key="2">
    <source>
        <dbReference type="ARBA" id="ARBA00022475"/>
    </source>
</evidence>
<dbReference type="EMBL" id="OMKW01000001">
    <property type="protein sequence ID" value="SPF28766.1"/>
    <property type="molecule type" value="Genomic_DNA"/>
</dbReference>
<feature type="transmembrane region" description="Helical" evidence="6">
    <location>
        <begin position="290"/>
        <end position="311"/>
    </location>
</feature>
<sequence length="388" mass="39430">MKLPILTLAAAGFAVVTTEFVIIGVLPQLAADLGVTIAQAGLLATIFAFTVAIAAPFLTALVAQVERKKLFATLLAMIAVSNVLTAFAPTFETLAAARVIGALALPVFWAVGTASAAQLGGPEGGGKSVAILYASISAGTVIGIPLGTLLADLMGWRVMFGAIGALAAIMSLALLAFFPTTKPQSAPSLLKQASILKRPMFLGHLVLTAFAFTSMFVAYTYLADILQTLASVPASQVAWVLMGFGIVGLFGNWLAGQHVDRSPMDVTVVSLAALALSSFATVALTGQGILFLIPLAIWGAAQSAGFIGNQLRVMKQAPEAQDFASALSVTIAQVGIGLGALIGGLVIDAQGLAALGSANAMIGFAGLVVSAIIALVIRASRTIAVPAE</sequence>
<comment type="subcellular location">
    <subcellularLocation>
        <location evidence="1">Cell membrane</location>
        <topology evidence="1">Multi-pass membrane protein</topology>
    </subcellularLocation>
</comment>
<dbReference type="PANTHER" id="PTHR43124">
    <property type="entry name" value="PURINE EFFLUX PUMP PBUE"/>
    <property type="match status" value="1"/>
</dbReference>
<dbReference type="AlphaFoldDB" id="A0A2R8A979"/>
<evidence type="ECO:0000313" key="8">
    <source>
        <dbReference type="EMBL" id="SPF28766.1"/>
    </source>
</evidence>
<dbReference type="Proteomes" id="UP000244932">
    <property type="component" value="Unassembled WGS sequence"/>
</dbReference>
<dbReference type="OrthoDB" id="9788453at2"/>
<dbReference type="Gene3D" id="1.20.1250.20">
    <property type="entry name" value="MFS general substrate transporter like domains"/>
    <property type="match status" value="1"/>
</dbReference>
<dbReference type="GO" id="GO:0005886">
    <property type="term" value="C:plasma membrane"/>
    <property type="evidence" value="ECO:0007669"/>
    <property type="project" value="UniProtKB-SubCell"/>
</dbReference>
<feature type="transmembrane region" description="Helical" evidence="6">
    <location>
        <begin position="353"/>
        <end position="377"/>
    </location>
</feature>
<organism evidence="8 9">
    <name type="scientific">Pontivivens insulae</name>
    <dbReference type="NCBI Taxonomy" id="1639689"/>
    <lineage>
        <taxon>Bacteria</taxon>
        <taxon>Pseudomonadati</taxon>
        <taxon>Pseudomonadota</taxon>
        <taxon>Alphaproteobacteria</taxon>
        <taxon>Rhodobacterales</taxon>
        <taxon>Paracoccaceae</taxon>
        <taxon>Pontivivens</taxon>
    </lineage>
</organism>
<evidence type="ECO:0000256" key="5">
    <source>
        <dbReference type="ARBA" id="ARBA00023136"/>
    </source>
</evidence>
<dbReference type="SUPFAM" id="SSF103473">
    <property type="entry name" value="MFS general substrate transporter"/>
    <property type="match status" value="1"/>
</dbReference>
<evidence type="ECO:0000313" key="9">
    <source>
        <dbReference type="Proteomes" id="UP000244932"/>
    </source>
</evidence>
<name>A0A2R8A979_9RHOB</name>
<keyword evidence="4 6" id="KW-1133">Transmembrane helix</keyword>
<evidence type="ECO:0000256" key="3">
    <source>
        <dbReference type="ARBA" id="ARBA00022692"/>
    </source>
</evidence>
<evidence type="ECO:0000256" key="4">
    <source>
        <dbReference type="ARBA" id="ARBA00022989"/>
    </source>
</evidence>
<dbReference type="PANTHER" id="PTHR43124:SF10">
    <property type="entry name" value="PURINE EFFLUX PUMP PBUE"/>
    <property type="match status" value="1"/>
</dbReference>
<keyword evidence="9" id="KW-1185">Reference proteome</keyword>
<keyword evidence="3 6" id="KW-0812">Transmembrane</keyword>
<dbReference type="InterPro" id="IPR050189">
    <property type="entry name" value="MFS_Efflux_Transporters"/>
</dbReference>
<feature type="transmembrane region" description="Helical" evidence="6">
    <location>
        <begin position="199"/>
        <end position="222"/>
    </location>
</feature>